<keyword evidence="8 13" id="KW-1133">Transmembrane helix</keyword>
<evidence type="ECO:0000256" key="6">
    <source>
        <dbReference type="ARBA" id="ARBA00022792"/>
    </source>
</evidence>
<feature type="repeat" description="Solcar" evidence="12">
    <location>
        <begin position="504"/>
        <end position="588"/>
    </location>
</feature>
<dbReference type="InterPro" id="IPR002067">
    <property type="entry name" value="MCP"/>
</dbReference>
<keyword evidence="9" id="KW-0496">Mitochondrion</keyword>
<comment type="subunit">
    <text evidence="11">Homodimer (via N-terminus).</text>
</comment>
<sequence length="739" mass="82668">MEDPFVKKNTLQFASLIHYSFNFFIIALLADTLLLHRIQYDHAGKYVLELRSQLSYHSTFDVSYLSFTQQRIMTDISRHSWLTPPQPIARTKRAPTEKLEEVYRTYSTGVGENGDKFMTEIDFSCQFLQILHQDTPHKTIELISNTIRHCGANSSSNKGQITLQDFQTLESILNSPDATFRLAFNIFDVCKTGRITYQEFCNTLTQFPLYKNIRVMDIPDARLYFGDKLDNSLDYTGFCQLITQLSRELTSQLFTSNTHSIKLSTFLATFRPILSPFVLANLPLIFTEQGSTISYTQAHALTGLFTNLELLQVAVESSLDSHGVVGKEVTRDQLMSATEHFPQITPLQVDLLFKICNLERQTGTIRLSDFYQVLPRGHDLYPQSKPISSTQPVNFEVAEGFWWGVAINVYRFSLAAVGGCAGATAVYPIDLVKTRLQNQRGSLAGEIMYKNSVDCFIKVVRHEGILGLYRGLLPQLMGVSPEKAIKLTVNDMVRSFMADKNGKITLPGEILAGACAGTSQVIFTNPIEIVKIRLQVAGEMQTTARVGAWQIAKDLGLLGLYKGARACLLRDAPFSAIYFTTYAHVKAMLANEDGHNEPISLFASGMIAGVPAAGLLTPADVIKTRLQVQAREGQMTYSGLIDCAKKIWKYEGHNAFWKGAPARVFRSSPQFGVTLLTYELLQRYIKFENITGRAIPHHEAAPVSSLEKIPDAHIGGYRLAVTTFSRLESKFGLYLPKFS</sequence>
<evidence type="ECO:0000259" key="14">
    <source>
        <dbReference type="PROSITE" id="PS50222"/>
    </source>
</evidence>
<dbReference type="InterPro" id="IPR018108">
    <property type="entry name" value="MCP_transmembrane"/>
</dbReference>
<dbReference type="PROSITE" id="PS50222">
    <property type="entry name" value="EF_HAND_2"/>
    <property type="match status" value="1"/>
</dbReference>
<dbReference type="SUPFAM" id="SSF103506">
    <property type="entry name" value="Mitochondrial carrier"/>
    <property type="match status" value="1"/>
</dbReference>
<comment type="subcellular location">
    <subcellularLocation>
        <location evidence="1">Mitochondrion inner membrane</location>
        <topology evidence="1">Multi-pass membrane protein</topology>
    </subcellularLocation>
</comment>
<organism evidence="15 16">
    <name type="scientific">Oopsacas minuta</name>
    <dbReference type="NCBI Taxonomy" id="111878"/>
    <lineage>
        <taxon>Eukaryota</taxon>
        <taxon>Metazoa</taxon>
        <taxon>Porifera</taxon>
        <taxon>Hexactinellida</taxon>
        <taxon>Hexasterophora</taxon>
        <taxon>Lyssacinosida</taxon>
        <taxon>Leucopsacidae</taxon>
        <taxon>Oopsacas</taxon>
    </lineage>
</organism>
<dbReference type="PRINTS" id="PR00926">
    <property type="entry name" value="MITOCARRIER"/>
</dbReference>
<evidence type="ECO:0000313" key="16">
    <source>
        <dbReference type="Proteomes" id="UP001165289"/>
    </source>
</evidence>
<evidence type="ECO:0000256" key="8">
    <source>
        <dbReference type="ARBA" id="ARBA00022989"/>
    </source>
</evidence>
<proteinExistence type="inferred from homology"/>
<keyword evidence="10 12" id="KW-0472">Membrane</keyword>
<dbReference type="GO" id="GO:0005509">
    <property type="term" value="F:calcium ion binding"/>
    <property type="evidence" value="ECO:0007669"/>
    <property type="project" value="InterPro"/>
</dbReference>
<name>A0AAV7KE41_9METZ</name>
<dbReference type="InterPro" id="IPR002048">
    <property type="entry name" value="EF_hand_dom"/>
</dbReference>
<dbReference type="PANTHER" id="PTHR45678">
    <property type="entry name" value="MITOCHONDRIAL 2-OXODICARBOXYLATE CARRIER 1-RELATED"/>
    <property type="match status" value="1"/>
</dbReference>
<dbReference type="Proteomes" id="UP001165289">
    <property type="component" value="Unassembled WGS sequence"/>
</dbReference>
<evidence type="ECO:0000256" key="9">
    <source>
        <dbReference type="ARBA" id="ARBA00023128"/>
    </source>
</evidence>
<evidence type="ECO:0000256" key="10">
    <source>
        <dbReference type="ARBA" id="ARBA00023136"/>
    </source>
</evidence>
<comment type="caution">
    <text evidence="15">The sequence shown here is derived from an EMBL/GenBank/DDBJ whole genome shotgun (WGS) entry which is preliminary data.</text>
</comment>
<evidence type="ECO:0000256" key="1">
    <source>
        <dbReference type="ARBA" id="ARBA00004448"/>
    </source>
</evidence>
<evidence type="ECO:0000256" key="11">
    <source>
        <dbReference type="ARBA" id="ARBA00038674"/>
    </source>
</evidence>
<dbReference type="PROSITE" id="PS50920">
    <property type="entry name" value="SOLCAR"/>
    <property type="match status" value="3"/>
</dbReference>
<dbReference type="GO" id="GO:0005743">
    <property type="term" value="C:mitochondrial inner membrane"/>
    <property type="evidence" value="ECO:0007669"/>
    <property type="project" value="UniProtKB-SubCell"/>
</dbReference>
<accession>A0AAV7KE41</accession>
<reference evidence="15 16" key="1">
    <citation type="journal article" date="2023" name="BMC Biol.">
        <title>The compact genome of the sponge Oopsacas minuta (Hexactinellida) is lacking key metazoan core genes.</title>
        <authorList>
            <person name="Santini S."/>
            <person name="Schenkelaars Q."/>
            <person name="Jourda C."/>
            <person name="Duchesne M."/>
            <person name="Belahbib H."/>
            <person name="Rocher C."/>
            <person name="Selva M."/>
            <person name="Riesgo A."/>
            <person name="Vervoort M."/>
            <person name="Leys S.P."/>
            <person name="Kodjabachian L."/>
            <person name="Le Bivic A."/>
            <person name="Borchiellini C."/>
            <person name="Claverie J.M."/>
            <person name="Renard E."/>
        </authorList>
    </citation>
    <scope>NUCLEOTIDE SEQUENCE [LARGE SCALE GENOMIC DNA]</scope>
    <source>
        <strain evidence="15">SPO-2</strain>
    </source>
</reference>
<dbReference type="GO" id="GO:0005313">
    <property type="term" value="F:L-glutamate transmembrane transporter activity"/>
    <property type="evidence" value="ECO:0007669"/>
    <property type="project" value="TreeGrafter"/>
</dbReference>
<feature type="transmembrane region" description="Helical" evidence="13">
    <location>
        <begin position="16"/>
        <end position="35"/>
    </location>
</feature>
<evidence type="ECO:0000256" key="13">
    <source>
        <dbReference type="SAM" id="Phobius"/>
    </source>
</evidence>
<evidence type="ECO:0000313" key="15">
    <source>
        <dbReference type="EMBL" id="KAI6659138.1"/>
    </source>
</evidence>
<dbReference type="Gene3D" id="1.50.40.10">
    <property type="entry name" value="Mitochondrial carrier domain"/>
    <property type="match status" value="1"/>
</dbReference>
<dbReference type="EMBL" id="JAKMXF010000066">
    <property type="protein sequence ID" value="KAI6659138.1"/>
    <property type="molecule type" value="Genomic_DNA"/>
</dbReference>
<gene>
    <name evidence="15" type="ORF">LOD99_14814</name>
</gene>
<keyword evidence="3" id="KW-0813">Transport</keyword>
<dbReference type="AlphaFoldDB" id="A0AAV7KE41"/>
<feature type="repeat" description="Solcar" evidence="12">
    <location>
        <begin position="596"/>
        <end position="684"/>
    </location>
</feature>
<dbReference type="Gene3D" id="1.10.238.10">
    <property type="entry name" value="EF-hand"/>
    <property type="match status" value="1"/>
</dbReference>
<dbReference type="GO" id="GO:0015183">
    <property type="term" value="F:L-aspartate transmembrane transporter activity"/>
    <property type="evidence" value="ECO:0007669"/>
    <property type="project" value="TreeGrafter"/>
</dbReference>
<feature type="domain" description="EF-hand" evidence="14">
    <location>
        <begin position="175"/>
        <end position="210"/>
    </location>
</feature>
<protein>
    <submittedName>
        <fullName evidence="15">Calcium-binding mitochondrial carrier protein Aralar1 isoform X1</fullName>
    </submittedName>
</protein>
<evidence type="ECO:0000256" key="5">
    <source>
        <dbReference type="ARBA" id="ARBA00022737"/>
    </source>
</evidence>
<dbReference type="InterPro" id="IPR023395">
    <property type="entry name" value="MCP_dom_sf"/>
</dbReference>
<feature type="repeat" description="Solcar" evidence="12">
    <location>
        <begin position="406"/>
        <end position="496"/>
    </location>
</feature>
<dbReference type="InterPro" id="IPR051028">
    <property type="entry name" value="Mito_Solute_Carrier"/>
</dbReference>
<dbReference type="InterPro" id="IPR011992">
    <property type="entry name" value="EF-hand-dom_pair"/>
</dbReference>
<comment type="similarity">
    <text evidence="2">Belongs to the mitochondrial carrier (TC 2.A.29) family.</text>
</comment>
<dbReference type="FunFam" id="1.50.40.10:FF:000004">
    <property type="entry name" value="Calcium-binding mitochondrial carrier protein Aralar1"/>
    <property type="match status" value="1"/>
</dbReference>
<keyword evidence="7" id="KW-0106">Calcium</keyword>
<dbReference type="Pfam" id="PF00153">
    <property type="entry name" value="Mito_carr"/>
    <property type="match status" value="3"/>
</dbReference>
<evidence type="ECO:0000256" key="12">
    <source>
        <dbReference type="PROSITE-ProRule" id="PRU00282"/>
    </source>
</evidence>
<keyword evidence="16" id="KW-1185">Reference proteome</keyword>
<keyword evidence="4 12" id="KW-0812">Transmembrane</keyword>
<dbReference type="SUPFAM" id="SSF47473">
    <property type="entry name" value="EF-hand"/>
    <property type="match status" value="2"/>
</dbReference>
<dbReference type="PANTHER" id="PTHR45678:SF9">
    <property type="entry name" value="CALCIUM-BINDING MITOCHONDRIAL CARRIER PROTEIN ARALAR1"/>
    <property type="match status" value="1"/>
</dbReference>
<evidence type="ECO:0000256" key="7">
    <source>
        <dbReference type="ARBA" id="ARBA00022837"/>
    </source>
</evidence>
<evidence type="ECO:0000256" key="3">
    <source>
        <dbReference type="ARBA" id="ARBA00022448"/>
    </source>
</evidence>
<keyword evidence="5" id="KW-0677">Repeat</keyword>
<evidence type="ECO:0000256" key="4">
    <source>
        <dbReference type="ARBA" id="ARBA00022692"/>
    </source>
</evidence>
<keyword evidence="6" id="KW-0999">Mitochondrion inner membrane</keyword>
<dbReference type="GO" id="GO:0043490">
    <property type="term" value="P:malate-aspartate shuttle"/>
    <property type="evidence" value="ECO:0007669"/>
    <property type="project" value="TreeGrafter"/>
</dbReference>
<evidence type="ECO:0000256" key="2">
    <source>
        <dbReference type="ARBA" id="ARBA00006375"/>
    </source>
</evidence>